<dbReference type="SUPFAM" id="SSF103473">
    <property type="entry name" value="MFS general substrate transporter"/>
    <property type="match status" value="1"/>
</dbReference>
<organism evidence="3 4">
    <name type="scientific">Pseudonocardia asaccharolytica DSM 44247 = NBRC 16224</name>
    <dbReference type="NCBI Taxonomy" id="1123024"/>
    <lineage>
        <taxon>Bacteria</taxon>
        <taxon>Bacillati</taxon>
        <taxon>Actinomycetota</taxon>
        <taxon>Actinomycetes</taxon>
        <taxon>Pseudonocardiales</taxon>
        <taxon>Pseudonocardiaceae</taxon>
        <taxon>Pseudonocardia</taxon>
    </lineage>
</organism>
<comment type="caution">
    <text evidence="3">The sequence shown here is derived from an EMBL/GenBank/DDBJ whole genome shotgun (WGS) entry which is preliminary data.</text>
</comment>
<proteinExistence type="predicted"/>
<dbReference type="Gene3D" id="1.20.1250.20">
    <property type="entry name" value="MFS general substrate transporter like domains"/>
    <property type="match status" value="1"/>
</dbReference>
<dbReference type="Proteomes" id="UP000321328">
    <property type="component" value="Unassembled WGS sequence"/>
</dbReference>
<evidence type="ECO:0008006" key="5">
    <source>
        <dbReference type="Google" id="ProtNLM"/>
    </source>
</evidence>
<sequence length="178" mass="18267">MTEHRSRWSVWTIGLVAYLIGVMHRTSFGVAGLDAADRFGAAPAVLSGFVVLQLLVYASLQVPVGVLLDRFGARILVVTGALTMAAGQLLLALAASVPVAVLARVLVGAGNPAGPVDASGYPVLGHRQGTAVGIVNVGGFAAALLVMLAVGPGASSPPRGRRYCRCARRSPRRGTRTG</sequence>
<protein>
    <recommendedName>
        <fullName evidence="5">Major facilitator superfamily (MFS) profile domain-containing protein</fullName>
    </recommendedName>
</protein>
<evidence type="ECO:0000313" key="3">
    <source>
        <dbReference type="EMBL" id="GEL20134.1"/>
    </source>
</evidence>
<dbReference type="InterPro" id="IPR036259">
    <property type="entry name" value="MFS_trans_sf"/>
</dbReference>
<feature type="transmembrane region" description="Helical" evidence="2">
    <location>
        <begin position="7"/>
        <end position="24"/>
    </location>
</feature>
<dbReference type="STRING" id="1123024.GCA_000423625_01989"/>
<dbReference type="OrthoDB" id="4332123at2"/>
<keyword evidence="2" id="KW-0472">Membrane</keyword>
<dbReference type="InterPro" id="IPR011701">
    <property type="entry name" value="MFS"/>
</dbReference>
<name>A0A511D909_9PSEU</name>
<evidence type="ECO:0000256" key="1">
    <source>
        <dbReference type="SAM" id="MobiDB-lite"/>
    </source>
</evidence>
<keyword evidence="4" id="KW-1185">Reference proteome</keyword>
<dbReference type="EMBL" id="BJVI01000058">
    <property type="protein sequence ID" value="GEL20134.1"/>
    <property type="molecule type" value="Genomic_DNA"/>
</dbReference>
<evidence type="ECO:0000256" key="2">
    <source>
        <dbReference type="SAM" id="Phobius"/>
    </source>
</evidence>
<feature type="compositionally biased region" description="Basic residues" evidence="1">
    <location>
        <begin position="159"/>
        <end position="178"/>
    </location>
</feature>
<dbReference type="AlphaFoldDB" id="A0A511D909"/>
<dbReference type="RefSeq" id="WP_028929884.1">
    <property type="nucleotide sequence ID" value="NZ_AUII01000006.1"/>
</dbReference>
<accession>A0A511D909</accession>
<feature type="region of interest" description="Disordered" evidence="1">
    <location>
        <begin position="154"/>
        <end position="178"/>
    </location>
</feature>
<keyword evidence="2" id="KW-1133">Transmembrane helix</keyword>
<reference evidence="3 4" key="1">
    <citation type="submission" date="2019-07" db="EMBL/GenBank/DDBJ databases">
        <title>Whole genome shotgun sequence of Pseudonocardia asaccharolytica NBRC 16224.</title>
        <authorList>
            <person name="Hosoyama A."/>
            <person name="Uohara A."/>
            <person name="Ohji S."/>
            <person name="Ichikawa N."/>
        </authorList>
    </citation>
    <scope>NUCLEOTIDE SEQUENCE [LARGE SCALE GENOMIC DNA]</scope>
    <source>
        <strain evidence="3 4">NBRC 16224</strain>
    </source>
</reference>
<gene>
    <name evidence="3" type="ORF">PA7_39710</name>
</gene>
<dbReference type="GO" id="GO:0022857">
    <property type="term" value="F:transmembrane transporter activity"/>
    <property type="evidence" value="ECO:0007669"/>
    <property type="project" value="InterPro"/>
</dbReference>
<feature type="transmembrane region" description="Helical" evidence="2">
    <location>
        <begin position="44"/>
        <end position="68"/>
    </location>
</feature>
<feature type="transmembrane region" description="Helical" evidence="2">
    <location>
        <begin position="130"/>
        <end position="151"/>
    </location>
</feature>
<evidence type="ECO:0000313" key="4">
    <source>
        <dbReference type="Proteomes" id="UP000321328"/>
    </source>
</evidence>
<dbReference type="Pfam" id="PF07690">
    <property type="entry name" value="MFS_1"/>
    <property type="match status" value="1"/>
</dbReference>
<keyword evidence="2" id="KW-0812">Transmembrane</keyword>